<accession>A0AC34F550</accession>
<evidence type="ECO:0000313" key="2">
    <source>
        <dbReference type="WBParaSite" id="ES5_v2.g12124.t1"/>
    </source>
</evidence>
<organism evidence="1 2">
    <name type="scientific">Panagrolaimus sp. ES5</name>
    <dbReference type="NCBI Taxonomy" id="591445"/>
    <lineage>
        <taxon>Eukaryota</taxon>
        <taxon>Metazoa</taxon>
        <taxon>Ecdysozoa</taxon>
        <taxon>Nematoda</taxon>
        <taxon>Chromadorea</taxon>
        <taxon>Rhabditida</taxon>
        <taxon>Tylenchina</taxon>
        <taxon>Panagrolaimomorpha</taxon>
        <taxon>Panagrolaimoidea</taxon>
        <taxon>Panagrolaimidae</taxon>
        <taxon>Panagrolaimus</taxon>
    </lineage>
</organism>
<sequence>MEEDNYYFAIDKNEKCIFDFDKSYVKEYVSKDELKESGKAVILTPLLKPELKDIRKNFKKQSIITKRSCLRKLGELELFRCQKHKNGNKWKMSLKKIGEFYDLQDYGNGDIDKDSDDRKRYESFKEFMTGISEKKAIKYFRICSRQFHRNHFVYYSAEIDGWKKKGDEPIEMNLQNMNMYERLNYSSTFCTTFECALTNIETIIFGFHGNNELQELEEYTIDELKNQVKFQATGNCYDVDKGLDVIDKILRHLIKKFKKISSELKRENFTLIINFDGEKCAQKLKLNESMSITDFLSYEVEK</sequence>
<dbReference type="WBParaSite" id="ES5_v2.g12124.t1">
    <property type="protein sequence ID" value="ES5_v2.g12124.t1"/>
    <property type="gene ID" value="ES5_v2.g12124"/>
</dbReference>
<dbReference type="Proteomes" id="UP000887579">
    <property type="component" value="Unplaced"/>
</dbReference>
<reference evidence="2" key="1">
    <citation type="submission" date="2022-11" db="UniProtKB">
        <authorList>
            <consortium name="WormBaseParasite"/>
        </authorList>
    </citation>
    <scope>IDENTIFICATION</scope>
</reference>
<protein>
    <submittedName>
        <fullName evidence="2">Decapping nuclease</fullName>
    </submittedName>
</protein>
<proteinExistence type="predicted"/>
<name>A0AC34F550_9BILA</name>
<evidence type="ECO:0000313" key="1">
    <source>
        <dbReference type="Proteomes" id="UP000887579"/>
    </source>
</evidence>